<dbReference type="InterPro" id="IPR025736">
    <property type="entry name" value="PucR_C-HTH_dom"/>
</dbReference>
<keyword evidence="4" id="KW-1185">Reference proteome</keyword>
<evidence type="ECO:0000313" key="4">
    <source>
        <dbReference type="Proteomes" id="UP001519363"/>
    </source>
</evidence>
<feature type="domain" description="PucR-like N-terminal" evidence="2">
    <location>
        <begin position="8"/>
        <end position="172"/>
    </location>
</feature>
<evidence type="ECO:0000259" key="2">
    <source>
        <dbReference type="Pfam" id="PF25906"/>
    </source>
</evidence>
<dbReference type="PANTHER" id="PTHR33744:SF1">
    <property type="entry name" value="DNA-BINDING TRANSCRIPTIONAL ACTIVATOR ADER"/>
    <property type="match status" value="1"/>
</dbReference>
<protein>
    <recommendedName>
        <fullName evidence="5">PucR C-terminal helix-turn-helix domain-containing protein</fullName>
    </recommendedName>
</protein>
<dbReference type="Pfam" id="PF25906">
    <property type="entry name" value="PucR-like_N"/>
    <property type="match status" value="1"/>
</dbReference>
<dbReference type="Proteomes" id="UP001519363">
    <property type="component" value="Unassembled WGS sequence"/>
</dbReference>
<organism evidence="3 4">
    <name type="scientific">Crossiella equi</name>
    <dbReference type="NCBI Taxonomy" id="130796"/>
    <lineage>
        <taxon>Bacteria</taxon>
        <taxon>Bacillati</taxon>
        <taxon>Actinomycetota</taxon>
        <taxon>Actinomycetes</taxon>
        <taxon>Pseudonocardiales</taxon>
        <taxon>Pseudonocardiaceae</taxon>
        <taxon>Crossiella</taxon>
    </lineage>
</organism>
<reference evidence="3 4" key="1">
    <citation type="submission" date="2021-03" db="EMBL/GenBank/DDBJ databases">
        <title>Sequencing the genomes of 1000 actinobacteria strains.</title>
        <authorList>
            <person name="Klenk H.-P."/>
        </authorList>
    </citation>
    <scope>NUCLEOTIDE SEQUENCE [LARGE SCALE GENOMIC DNA]</scope>
    <source>
        <strain evidence="3 4">DSM 44580</strain>
    </source>
</reference>
<dbReference type="EMBL" id="JAGIOO010000001">
    <property type="protein sequence ID" value="MBP2471697.1"/>
    <property type="molecule type" value="Genomic_DNA"/>
</dbReference>
<dbReference type="InterPro" id="IPR058663">
    <property type="entry name" value="PucR-like_N"/>
</dbReference>
<dbReference type="RefSeq" id="WP_086789353.1">
    <property type="nucleotide sequence ID" value="NZ_JAGIOO010000001.1"/>
</dbReference>
<sequence length="395" mass="44319">MRLASRLWSTIPSEFARPFRPHVSRMTADMMAEIRKAVPEYAELDSQHEQIIVEAIEKAILHCIDNVGEPRHRHDELARYLRHRGRVEFAEGRSANSLQTAYRVGGTVAWRHVRAVGQSLGAPPEMLFVAAEAIFAYVEELSALAVEGYTEAQRNAAGSLARRRRRLLEIVLTEPGPSPRVLLQHAESARWPVPETVCAVALKPRGDQHSLSPPALDEAVLVDLEGEAPCLVTPDPERHLRDLTRDLPGWRAAVGLPVPPAEAAMSLRGARRALGLVDRRILPVRPITWCAEHLPELCLFADEFLVGELARRSLTPLADLTPKQRRRLAETLLAWVSSRRNALELAADLDVHPQTIRYRLHQLERLFGDRMANPEKRLALELALRAEHLLSADRP</sequence>
<proteinExistence type="predicted"/>
<dbReference type="InterPro" id="IPR042070">
    <property type="entry name" value="PucR_C-HTH_sf"/>
</dbReference>
<dbReference type="Gene3D" id="1.10.10.2840">
    <property type="entry name" value="PucR C-terminal helix-turn-helix domain"/>
    <property type="match status" value="1"/>
</dbReference>
<dbReference type="Pfam" id="PF13556">
    <property type="entry name" value="HTH_30"/>
    <property type="match status" value="1"/>
</dbReference>
<gene>
    <name evidence="3" type="ORF">JOF53_000569</name>
</gene>
<evidence type="ECO:0000259" key="1">
    <source>
        <dbReference type="Pfam" id="PF13556"/>
    </source>
</evidence>
<dbReference type="InterPro" id="IPR051448">
    <property type="entry name" value="CdaR-like_regulators"/>
</dbReference>
<dbReference type="PANTHER" id="PTHR33744">
    <property type="entry name" value="CARBOHYDRATE DIACID REGULATOR"/>
    <property type="match status" value="1"/>
</dbReference>
<comment type="caution">
    <text evidence="3">The sequence shown here is derived from an EMBL/GenBank/DDBJ whole genome shotgun (WGS) entry which is preliminary data.</text>
</comment>
<feature type="domain" description="PucR C-terminal helix-turn-helix" evidence="1">
    <location>
        <begin position="328"/>
        <end position="386"/>
    </location>
</feature>
<name>A0ABS5A537_9PSEU</name>
<evidence type="ECO:0000313" key="3">
    <source>
        <dbReference type="EMBL" id="MBP2471697.1"/>
    </source>
</evidence>
<evidence type="ECO:0008006" key="5">
    <source>
        <dbReference type="Google" id="ProtNLM"/>
    </source>
</evidence>
<accession>A0ABS5A537</accession>